<evidence type="ECO:0000313" key="1">
    <source>
        <dbReference type="EMBL" id="MBW0557900.1"/>
    </source>
</evidence>
<organism evidence="1 2">
    <name type="scientific">Austropuccinia psidii MF-1</name>
    <dbReference type="NCBI Taxonomy" id="1389203"/>
    <lineage>
        <taxon>Eukaryota</taxon>
        <taxon>Fungi</taxon>
        <taxon>Dikarya</taxon>
        <taxon>Basidiomycota</taxon>
        <taxon>Pucciniomycotina</taxon>
        <taxon>Pucciniomycetes</taxon>
        <taxon>Pucciniales</taxon>
        <taxon>Sphaerophragmiaceae</taxon>
        <taxon>Austropuccinia</taxon>
    </lineage>
</organism>
<dbReference type="EMBL" id="AVOT02065976">
    <property type="protein sequence ID" value="MBW0557900.1"/>
    <property type="molecule type" value="Genomic_DNA"/>
</dbReference>
<reference evidence="1" key="1">
    <citation type="submission" date="2021-03" db="EMBL/GenBank/DDBJ databases">
        <title>Draft genome sequence of rust myrtle Austropuccinia psidii MF-1, a brazilian biotype.</title>
        <authorList>
            <person name="Quecine M.C."/>
            <person name="Pachon D.M.R."/>
            <person name="Bonatelli M.L."/>
            <person name="Correr F.H."/>
            <person name="Franceschini L.M."/>
            <person name="Leite T.F."/>
            <person name="Margarido G.R.A."/>
            <person name="Almeida C.A."/>
            <person name="Ferrarezi J.A."/>
            <person name="Labate C.A."/>
        </authorList>
    </citation>
    <scope>NUCLEOTIDE SEQUENCE</scope>
    <source>
        <strain evidence="1">MF-1</strain>
    </source>
</reference>
<gene>
    <name evidence="1" type="ORF">O181_097615</name>
</gene>
<protein>
    <submittedName>
        <fullName evidence="1">Uncharacterized protein</fullName>
    </submittedName>
</protein>
<dbReference type="Proteomes" id="UP000765509">
    <property type="component" value="Unassembled WGS sequence"/>
</dbReference>
<keyword evidence="2" id="KW-1185">Reference proteome</keyword>
<evidence type="ECO:0000313" key="2">
    <source>
        <dbReference type="Proteomes" id="UP000765509"/>
    </source>
</evidence>
<comment type="caution">
    <text evidence="1">The sequence shown here is derived from an EMBL/GenBank/DDBJ whole genome shotgun (WGS) entry which is preliminary data.</text>
</comment>
<proteinExistence type="predicted"/>
<name>A0A9Q3PE48_9BASI</name>
<dbReference type="AlphaFoldDB" id="A0A9Q3PE48"/>
<sequence>MVTIGPSSNVLLPSPSFIGRIITSLRSRSEVTIGWWVDNSILEGTGLIVLNCSRPAWECFHHCPPQRSPLAVWSEGSDNEQASQALVVVKEQM</sequence>
<accession>A0A9Q3PE48</accession>